<dbReference type="EMBL" id="AOPO01000031">
    <property type="protein sequence ID" value="ELY20100.1"/>
    <property type="molecule type" value="Genomic_DNA"/>
</dbReference>
<gene>
    <name evidence="3" type="ORF">HALTITAN_3275</name>
</gene>
<evidence type="ECO:0000313" key="4">
    <source>
        <dbReference type="Proteomes" id="UP000011651"/>
    </source>
</evidence>
<reference evidence="3 4" key="1">
    <citation type="journal article" date="2013" name="Genome Announc.">
        <title>Draft Genome of the Marine Gammaproteobacterium Halomonas titanicae.</title>
        <authorList>
            <person name="Sanchez-Porro C."/>
            <person name="de la Haba R.R."/>
            <person name="Cruz-Hernandez N."/>
            <person name="Gonzalez J.M."/>
            <person name="Reyes-Guirao C."/>
            <person name="Navarro-Sampedro L."/>
            <person name="Carballo M."/>
            <person name="Ventosa A."/>
        </authorList>
    </citation>
    <scope>NUCLEOTIDE SEQUENCE [LARGE SCALE GENOMIC DNA]</scope>
    <source>
        <strain evidence="3 4">BH1</strain>
    </source>
</reference>
<accession>L9U5D5</accession>
<feature type="transmembrane region" description="Helical" evidence="1">
    <location>
        <begin position="80"/>
        <end position="97"/>
    </location>
</feature>
<keyword evidence="1" id="KW-0472">Membrane</keyword>
<evidence type="ECO:0000256" key="1">
    <source>
        <dbReference type="SAM" id="Phobius"/>
    </source>
</evidence>
<dbReference type="AlphaFoldDB" id="L9U5D5"/>
<name>L9U5D5_9GAMM</name>
<proteinExistence type="predicted"/>
<feature type="domain" description="DUF1468" evidence="2">
    <location>
        <begin position="10"/>
        <end position="149"/>
    </location>
</feature>
<dbReference type="PATRIC" id="fig|1204738.3.peg.4893"/>
<feature type="transmembrane region" description="Helical" evidence="1">
    <location>
        <begin position="39"/>
        <end position="59"/>
    </location>
</feature>
<comment type="caution">
    <text evidence="3">The sequence shown here is derived from an EMBL/GenBank/DDBJ whole genome shotgun (WGS) entry which is preliminary data.</text>
</comment>
<protein>
    <recommendedName>
        <fullName evidence="2">DUF1468 domain-containing protein</fullName>
    </recommendedName>
</protein>
<keyword evidence="1" id="KW-1133">Transmembrane helix</keyword>
<sequence length="158" mass="16785">MFMCNDRLSGSLLVLFGALVLWRASTFPSLAGLEYGPGLFPSIAAIGLIVCGALIGFGSRGRRKAPSTSTMPPQQTGWRMAARPMALLIVILGYGLLLDLLGFHIASFMAVSATALIFGMRAGGAVLLALPLVIGVHLLFYSLLRVPLPWGLLTPMAW</sequence>
<evidence type="ECO:0000259" key="2">
    <source>
        <dbReference type="Pfam" id="PF07331"/>
    </source>
</evidence>
<dbReference type="Proteomes" id="UP000011651">
    <property type="component" value="Unassembled WGS sequence"/>
</dbReference>
<dbReference type="Pfam" id="PF07331">
    <property type="entry name" value="TctB"/>
    <property type="match status" value="1"/>
</dbReference>
<organism evidence="3 4">
    <name type="scientific">Vreelandella titanicae BH1</name>
    <dbReference type="NCBI Taxonomy" id="1204738"/>
    <lineage>
        <taxon>Bacteria</taxon>
        <taxon>Pseudomonadati</taxon>
        <taxon>Pseudomonadota</taxon>
        <taxon>Gammaproteobacteria</taxon>
        <taxon>Oceanospirillales</taxon>
        <taxon>Halomonadaceae</taxon>
        <taxon>Vreelandella</taxon>
    </lineage>
</organism>
<keyword evidence="1" id="KW-0812">Transmembrane</keyword>
<feature type="transmembrane region" description="Helical" evidence="1">
    <location>
        <begin position="126"/>
        <end position="144"/>
    </location>
</feature>
<evidence type="ECO:0000313" key="3">
    <source>
        <dbReference type="EMBL" id="ELY20100.1"/>
    </source>
</evidence>
<dbReference type="InterPro" id="IPR009936">
    <property type="entry name" value="DUF1468"/>
</dbReference>